<protein>
    <recommendedName>
        <fullName evidence="8">Formate--tetrahydrofolate ligase</fullName>
        <ecNumber evidence="8">6.3.4.3</ecNumber>
    </recommendedName>
    <alternativeName>
        <fullName evidence="8">Formyltetrahydrofolate synthetase</fullName>
        <shortName evidence="8">FHS</shortName>
        <shortName evidence="8">FTHFS</shortName>
    </alternativeName>
</protein>
<accession>A0A377GWR0</accession>
<dbReference type="InterPro" id="IPR020628">
    <property type="entry name" value="Formate_THF_ligase_CS"/>
</dbReference>
<keyword evidence="3 8" id="KW-0436">Ligase</keyword>
<dbReference type="OrthoDB" id="9761733at2"/>
<evidence type="ECO:0000256" key="5">
    <source>
        <dbReference type="ARBA" id="ARBA00022840"/>
    </source>
</evidence>
<keyword evidence="10" id="KW-1185">Reference proteome</keyword>
<evidence type="ECO:0000256" key="8">
    <source>
        <dbReference type="HAMAP-Rule" id="MF_01543"/>
    </source>
</evidence>
<dbReference type="CDD" id="cd00477">
    <property type="entry name" value="FTHFS"/>
    <property type="match status" value="1"/>
</dbReference>
<keyword evidence="2 8" id="KW-0554">One-carbon metabolism</keyword>
<evidence type="ECO:0000256" key="1">
    <source>
        <dbReference type="ARBA" id="ARBA00004777"/>
    </source>
</evidence>
<comment type="pathway">
    <text evidence="1 8">One-carbon metabolism; tetrahydrofolate interconversion.</text>
</comment>
<comment type="catalytic activity">
    <reaction evidence="6 8">
        <text>(6S)-5,6,7,8-tetrahydrofolate + formate + ATP = (6R)-10-formyltetrahydrofolate + ADP + phosphate</text>
        <dbReference type="Rhea" id="RHEA:20221"/>
        <dbReference type="ChEBI" id="CHEBI:15740"/>
        <dbReference type="ChEBI" id="CHEBI:30616"/>
        <dbReference type="ChEBI" id="CHEBI:43474"/>
        <dbReference type="ChEBI" id="CHEBI:57453"/>
        <dbReference type="ChEBI" id="CHEBI:195366"/>
        <dbReference type="ChEBI" id="CHEBI:456216"/>
        <dbReference type="EC" id="6.3.4.3"/>
    </reaction>
</comment>
<evidence type="ECO:0000256" key="6">
    <source>
        <dbReference type="ARBA" id="ARBA00049033"/>
    </source>
</evidence>
<keyword evidence="5 8" id="KW-0067">ATP-binding</keyword>
<proteinExistence type="inferred from homology"/>
<dbReference type="EMBL" id="UGGU01000003">
    <property type="protein sequence ID" value="STO31202.1"/>
    <property type="molecule type" value="Genomic_DNA"/>
</dbReference>
<dbReference type="Gene3D" id="3.30.1510.10">
    <property type="entry name" value="Domain 2, N(10)-formyltetrahydrofolate synthetase"/>
    <property type="match status" value="1"/>
</dbReference>
<dbReference type="HAMAP" id="MF_01543">
    <property type="entry name" value="FTHFS"/>
    <property type="match status" value="1"/>
</dbReference>
<comment type="similarity">
    <text evidence="7 8">Belongs to the formate--tetrahydrofolate ligase family.</text>
</comment>
<feature type="binding site" evidence="8">
    <location>
        <begin position="65"/>
        <end position="72"/>
    </location>
    <ligand>
        <name>ATP</name>
        <dbReference type="ChEBI" id="CHEBI:30616"/>
    </ligand>
</feature>
<dbReference type="GO" id="GO:0004329">
    <property type="term" value="F:formate-tetrahydrofolate ligase activity"/>
    <property type="evidence" value="ECO:0007669"/>
    <property type="project" value="UniProtKB-UniRule"/>
</dbReference>
<dbReference type="GO" id="GO:0035999">
    <property type="term" value="P:tetrahydrofolate interconversion"/>
    <property type="evidence" value="ECO:0007669"/>
    <property type="project" value="UniProtKB-UniRule"/>
</dbReference>
<dbReference type="EC" id="6.3.4.3" evidence="8"/>
<dbReference type="Gene3D" id="3.40.50.300">
    <property type="entry name" value="P-loop containing nucleotide triphosphate hydrolases"/>
    <property type="match status" value="1"/>
</dbReference>
<evidence type="ECO:0000313" key="9">
    <source>
        <dbReference type="EMBL" id="STO31202.1"/>
    </source>
</evidence>
<dbReference type="FunFam" id="3.30.1510.10:FF:000001">
    <property type="entry name" value="Formate--tetrahydrofolate ligase"/>
    <property type="match status" value="1"/>
</dbReference>
<dbReference type="NCBIfam" id="NF010030">
    <property type="entry name" value="PRK13505.1"/>
    <property type="match status" value="1"/>
</dbReference>
<evidence type="ECO:0000256" key="3">
    <source>
        <dbReference type="ARBA" id="ARBA00022598"/>
    </source>
</evidence>
<dbReference type="PROSITE" id="PS00721">
    <property type="entry name" value="FTHFS_1"/>
    <property type="match status" value="1"/>
</dbReference>
<evidence type="ECO:0000313" key="10">
    <source>
        <dbReference type="Proteomes" id="UP000255328"/>
    </source>
</evidence>
<name>A0A377GWR0_9FUSO</name>
<dbReference type="Gene3D" id="3.10.410.10">
    <property type="entry name" value="Formyltetrahydrofolate synthetase, domain 3"/>
    <property type="match status" value="1"/>
</dbReference>
<dbReference type="RefSeq" id="WP_115269292.1">
    <property type="nucleotide sequence ID" value="NZ_UGGU01000003.1"/>
</dbReference>
<gene>
    <name evidence="8 9" type="primary">fhs</name>
    <name evidence="9" type="ORF">NCTC10723_00647</name>
</gene>
<dbReference type="InterPro" id="IPR000559">
    <property type="entry name" value="Formate_THF_ligase"/>
</dbReference>
<reference evidence="9 10" key="1">
    <citation type="submission" date="2018-06" db="EMBL/GenBank/DDBJ databases">
        <authorList>
            <consortium name="Pathogen Informatics"/>
            <person name="Doyle S."/>
        </authorList>
    </citation>
    <scope>NUCLEOTIDE SEQUENCE [LARGE SCALE GENOMIC DNA]</scope>
    <source>
        <strain evidence="9 10">NCTC10723</strain>
    </source>
</reference>
<sequence>MKTDIQIAQEAKIVNISEIVKKVGLTEDDIEHYGKYKAKVNLDVLKRLENKKDGKLVLVTAITPTPAGEGKSTVTVGLTQALNKLGKSSVAALREPSLGPVFGMKGGATGGGYAQVIPMEDINLHFTGDLHAIGVAHNLIAACIDNHINSGNLLNIDVTKISWKRVVDMNDRALREIVIGLGGKANGIPRESSFQITVASEIMAALCLANSLMDLKDKIRSMVFGYSRDGKALTVGDLKIEGAVTALLKEALKPNLVQTLENTPVFIHGGPFANIAHGCNSILATKLALKLSDYAITEAGFAADLGAEKFLDIKCRKGNLRPNCVVIVATVRALKHHGGAKELSEESLEALEKGIANLDKHIENMKKYNLPVVVAINRFVSDTERELEFIEKHCKELDVPVALCEVWAKGGEGGIALAKEVMAQLEKETDNYTPLYSLDLSIKEKIETIAKEIYGADGVEFSSGAKKMLKTIDELGYGNLPVCMSKTQKSLSDNASLIGRPTGFTVTINELRISAGAGFIVAMAGDIIDMPGLPKKPAAELIDIDENGRIEGLF</sequence>
<dbReference type="FunFam" id="3.10.410.10:FF:000001">
    <property type="entry name" value="Putative formate--tetrahydrofolate ligase"/>
    <property type="match status" value="1"/>
</dbReference>
<dbReference type="InterPro" id="IPR027417">
    <property type="entry name" value="P-loop_NTPase"/>
</dbReference>
<dbReference type="Pfam" id="PF01268">
    <property type="entry name" value="FTHFS"/>
    <property type="match status" value="1"/>
</dbReference>
<dbReference type="SUPFAM" id="SSF52540">
    <property type="entry name" value="P-loop containing nucleoside triphosphate hydrolases"/>
    <property type="match status" value="1"/>
</dbReference>
<keyword evidence="4 8" id="KW-0547">Nucleotide-binding</keyword>
<evidence type="ECO:0000256" key="7">
    <source>
        <dbReference type="ARBA" id="ARBA00061363"/>
    </source>
</evidence>
<evidence type="ECO:0000256" key="4">
    <source>
        <dbReference type="ARBA" id="ARBA00022741"/>
    </source>
</evidence>
<dbReference type="GO" id="GO:0005524">
    <property type="term" value="F:ATP binding"/>
    <property type="evidence" value="ECO:0007669"/>
    <property type="project" value="UniProtKB-UniRule"/>
</dbReference>
<dbReference type="PROSITE" id="PS00722">
    <property type="entry name" value="FTHFS_2"/>
    <property type="match status" value="1"/>
</dbReference>
<dbReference type="AlphaFoldDB" id="A0A377GWR0"/>
<evidence type="ECO:0000256" key="2">
    <source>
        <dbReference type="ARBA" id="ARBA00022563"/>
    </source>
</evidence>
<dbReference type="Proteomes" id="UP000255328">
    <property type="component" value="Unassembled WGS sequence"/>
</dbReference>
<organism evidence="9 10">
    <name type="scientific">Fusobacterium necrogenes</name>
    <dbReference type="NCBI Taxonomy" id="858"/>
    <lineage>
        <taxon>Bacteria</taxon>
        <taxon>Fusobacteriati</taxon>
        <taxon>Fusobacteriota</taxon>
        <taxon>Fusobacteriia</taxon>
        <taxon>Fusobacteriales</taxon>
        <taxon>Fusobacteriaceae</taxon>
        <taxon>Fusobacterium</taxon>
    </lineage>
</organism>
<dbReference type="UniPathway" id="UPA00193"/>